<dbReference type="EMBL" id="LSSN01000008">
    <property type="protein sequence ID" value="OMJ26545.1"/>
    <property type="molecule type" value="Genomic_DNA"/>
</dbReference>
<dbReference type="OrthoDB" id="2017405at2759"/>
<dbReference type="PANTHER" id="PTHR28052:SF1">
    <property type="entry name" value="UPF0545 PROTEIN C22ORF39"/>
    <property type="match status" value="1"/>
</dbReference>
<reference evidence="1 2" key="1">
    <citation type="submission" date="2017-01" db="EMBL/GenBank/DDBJ databases">
        <authorList>
            <person name="Mah S.A."/>
            <person name="Swanson W.J."/>
            <person name="Moy G.W."/>
            <person name="Vacquier V.D."/>
        </authorList>
    </citation>
    <scope>NUCLEOTIDE SEQUENCE [LARGE SCALE GENOMIC DNA]</scope>
    <source>
        <strain evidence="1 2">GSMNP</strain>
    </source>
</reference>
<evidence type="ECO:0000313" key="2">
    <source>
        <dbReference type="Proteomes" id="UP000187283"/>
    </source>
</evidence>
<accession>A0A1R1YID9</accession>
<protein>
    <submittedName>
        <fullName evidence="1">Uncharacterized protein</fullName>
    </submittedName>
</protein>
<proteinExistence type="predicted"/>
<gene>
    <name evidence="1" type="ORF">AYI70_g74</name>
</gene>
<sequence length="143" mass="16200">MADKIPKNTNITNEIPENSFAKIESQKSSDSSFLANFDTSLNESSTTIVDECSVRDALDQLFYCWTVGKQVKNIYRYGTKIDCSKQVARLKLCAKTKVMDTETAAATIAKHLNETAELKREMPNVLDVWKKRTTKLENFPPED</sequence>
<dbReference type="AlphaFoldDB" id="A0A1R1YID9"/>
<dbReference type="STRING" id="133412.A0A1R1YID9"/>
<comment type="caution">
    <text evidence="1">The sequence shown here is derived from an EMBL/GenBank/DDBJ whole genome shotgun (WGS) entry which is preliminary data.</text>
</comment>
<dbReference type="Pfam" id="PF11326">
    <property type="entry name" value="PANTS-like"/>
    <property type="match status" value="1"/>
</dbReference>
<dbReference type="Proteomes" id="UP000187283">
    <property type="component" value="Unassembled WGS sequence"/>
</dbReference>
<name>A0A1R1YID9_9FUNG</name>
<dbReference type="InterPro" id="IPR021475">
    <property type="entry name" value="Pants/Emi1-like"/>
</dbReference>
<organism evidence="1 2">
    <name type="scientific">Smittium culicis</name>
    <dbReference type="NCBI Taxonomy" id="133412"/>
    <lineage>
        <taxon>Eukaryota</taxon>
        <taxon>Fungi</taxon>
        <taxon>Fungi incertae sedis</taxon>
        <taxon>Zoopagomycota</taxon>
        <taxon>Kickxellomycotina</taxon>
        <taxon>Harpellomycetes</taxon>
        <taxon>Harpellales</taxon>
        <taxon>Legeriomycetaceae</taxon>
        <taxon>Smittium</taxon>
    </lineage>
</organism>
<keyword evidence="2" id="KW-1185">Reference proteome</keyword>
<evidence type="ECO:0000313" key="1">
    <source>
        <dbReference type="EMBL" id="OMJ26545.1"/>
    </source>
</evidence>
<dbReference type="PANTHER" id="PTHR28052">
    <property type="entry name" value="UPF0545 PROTEIN C22ORF39"/>
    <property type="match status" value="1"/>
</dbReference>